<evidence type="ECO:0000313" key="2">
    <source>
        <dbReference type="Proteomes" id="UP000005239"/>
    </source>
</evidence>
<dbReference type="AlphaFoldDB" id="A0A2A6C161"/>
<gene>
    <name evidence="1" type="primary">WBGene00280464</name>
</gene>
<name>A0A2A6C161_PRIPA</name>
<protein>
    <submittedName>
        <fullName evidence="1">Uncharacterized protein</fullName>
    </submittedName>
</protein>
<sequence>MSRMSWLPSACLRIATAVSLSGSCKDQISKIRDQRSKINLILLEERGGVVAHSSGVVHDGETDVMSVALGTMHSSSSIEMRPSGCKGRELKQRGRDRVLDARSRNRDPEPGFRISWAALKMPGTVISHLLDELDAGLEIQSEIDERPLDALLLVLLNERGELRIRYLLFEDEHVVVEELLEALVHEVDPQLLERVELQEIKDQGLNCKRSKIKI</sequence>
<keyword evidence="2" id="KW-1185">Reference proteome</keyword>
<accession>A0A2A6C161</accession>
<proteinExistence type="predicted"/>
<dbReference type="PROSITE" id="PS51257">
    <property type="entry name" value="PROKAR_LIPOPROTEIN"/>
    <property type="match status" value="1"/>
</dbReference>
<reference evidence="2" key="1">
    <citation type="journal article" date="2008" name="Nat. Genet.">
        <title>The Pristionchus pacificus genome provides a unique perspective on nematode lifestyle and parasitism.</title>
        <authorList>
            <person name="Dieterich C."/>
            <person name="Clifton S.W."/>
            <person name="Schuster L.N."/>
            <person name="Chinwalla A."/>
            <person name="Delehaunty K."/>
            <person name="Dinkelacker I."/>
            <person name="Fulton L."/>
            <person name="Fulton R."/>
            <person name="Godfrey J."/>
            <person name="Minx P."/>
            <person name="Mitreva M."/>
            <person name="Roeseler W."/>
            <person name="Tian H."/>
            <person name="Witte H."/>
            <person name="Yang S.P."/>
            <person name="Wilson R.K."/>
            <person name="Sommer R.J."/>
        </authorList>
    </citation>
    <scope>NUCLEOTIDE SEQUENCE [LARGE SCALE GENOMIC DNA]</scope>
    <source>
        <strain evidence="2">PS312</strain>
    </source>
</reference>
<evidence type="ECO:0000313" key="1">
    <source>
        <dbReference type="EnsemblMetazoa" id="PPA42095.1"/>
    </source>
</evidence>
<organism evidence="1 2">
    <name type="scientific">Pristionchus pacificus</name>
    <name type="common">Parasitic nematode worm</name>
    <dbReference type="NCBI Taxonomy" id="54126"/>
    <lineage>
        <taxon>Eukaryota</taxon>
        <taxon>Metazoa</taxon>
        <taxon>Ecdysozoa</taxon>
        <taxon>Nematoda</taxon>
        <taxon>Chromadorea</taxon>
        <taxon>Rhabditida</taxon>
        <taxon>Rhabditina</taxon>
        <taxon>Diplogasteromorpha</taxon>
        <taxon>Diplogasteroidea</taxon>
        <taxon>Neodiplogasteridae</taxon>
        <taxon>Pristionchus</taxon>
    </lineage>
</organism>
<reference evidence="1" key="2">
    <citation type="submission" date="2022-06" db="UniProtKB">
        <authorList>
            <consortium name="EnsemblMetazoa"/>
        </authorList>
    </citation>
    <scope>IDENTIFICATION</scope>
    <source>
        <strain evidence="1">PS312</strain>
    </source>
</reference>
<dbReference type="Proteomes" id="UP000005239">
    <property type="component" value="Unassembled WGS sequence"/>
</dbReference>
<dbReference type="EnsemblMetazoa" id="PPA42095.1">
    <property type="protein sequence ID" value="PPA42095.1"/>
    <property type="gene ID" value="WBGene00280464"/>
</dbReference>
<accession>A0A8R1UVV0</accession>